<dbReference type="InterPro" id="IPR025840">
    <property type="entry name" value="7TM_transglut"/>
</dbReference>
<feature type="domain" description="7 transmembrane helices usually fused to an inactive transglutaminase" evidence="3">
    <location>
        <begin position="258"/>
        <end position="503"/>
    </location>
</feature>
<keyword evidence="1" id="KW-0472">Membrane</keyword>
<evidence type="ECO:0000313" key="4">
    <source>
        <dbReference type="EMBL" id="MEY6431376.1"/>
    </source>
</evidence>
<proteinExistence type="predicted"/>
<feature type="transmembrane region" description="Helical" evidence="1">
    <location>
        <begin position="382"/>
        <end position="402"/>
    </location>
</feature>
<keyword evidence="5" id="KW-1185">Reference proteome</keyword>
<keyword evidence="1" id="KW-0812">Transmembrane</keyword>
<evidence type="ECO:0000259" key="3">
    <source>
        <dbReference type="Pfam" id="PF14402"/>
    </source>
</evidence>
<dbReference type="EMBL" id="JBDKXB010000003">
    <property type="protein sequence ID" value="MEY6431376.1"/>
    <property type="molecule type" value="Genomic_DNA"/>
</dbReference>
<accession>A0ABV4BAC4</accession>
<feature type="domain" description="Inactive transglutaminase fused to 7 transmembrane helices" evidence="2">
    <location>
        <begin position="25"/>
        <end position="184"/>
    </location>
</feature>
<reference evidence="4 5" key="1">
    <citation type="submission" date="2024-05" db="EMBL/GenBank/DDBJ databases">
        <title>Genome Sequence and Characterization of the New Strain Purple Sulfur Bacterium of Genus Thioalkalicoccus.</title>
        <authorList>
            <person name="Bryantseva I.A."/>
            <person name="Kyndt J.A."/>
            <person name="Imhoff J.F."/>
        </authorList>
    </citation>
    <scope>NUCLEOTIDE SEQUENCE [LARGE SCALE GENOMIC DNA]</scope>
    <source>
        <strain evidence="4 5">Um2</strain>
    </source>
</reference>
<comment type="caution">
    <text evidence="4">The sequence shown here is derived from an EMBL/GenBank/DDBJ whole genome shotgun (WGS) entry which is preliminary data.</text>
</comment>
<feature type="transmembrane region" description="Helical" evidence="1">
    <location>
        <begin position="442"/>
        <end position="460"/>
    </location>
</feature>
<evidence type="ECO:0000259" key="2">
    <source>
        <dbReference type="Pfam" id="PF14400"/>
    </source>
</evidence>
<gene>
    <name evidence="4" type="ORF">ABC977_03025</name>
</gene>
<dbReference type="RefSeq" id="WP_369665763.1">
    <property type="nucleotide sequence ID" value="NZ_JBDKXB010000003.1"/>
</dbReference>
<keyword evidence="1" id="KW-1133">Transmembrane helix</keyword>
<evidence type="ECO:0000313" key="5">
    <source>
        <dbReference type="Proteomes" id="UP001564408"/>
    </source>
</evidence>
<organism evidence="4 5">
    <name type="scientific">Thioalkalicoccus limnaeus</name>
    <dbReference type="NCBI Taxonomy" id="120681"/>
    <lineage>
        <taxon>Bacteria</taxon>
        <taxon>Pseudomonadati</taxon>
        <taxon>Pseudomonadota</taxon>
        <taxon>Gammaproteobacteria</taxon>
        <taxon>Chromatiales</taxon>
        <taxon>Chromatiaceae</taxon>
        <taxon>Thioalkalicoccus</taxon>
    </lineage>
</organism>
<feature type="transmembrane region" description="Helical" evidence="1">
    <location>
        <begin position="344"/>
        <end position="370"/>
    </location>
</feature>
<feature type="transmembrane region" description="Helical" evidence="1">
    <location>
        <begin position="472"/>
        <end position="491"/>
    </location>
</feature>
<dbReference type="Pfam" id="PF14402">
    <property type="entry name" value="7TM_transglut"/>
    <property type="match status" value="1"/>
</dbReference>
<feature type="transmembrane region" description="Helical" evidence="1">
    <location>
        <begin position="310"/>
        <end position="332"/>
    </location>
</feature>
<dbReference type="Pfam" id="PF14400">
    <property type="entry name" value="Transglut_i_TM"/>
    <property type="match status" value="1"/>
</dbReference>
<name>A0ABV4BAC4_9GAMM</name>
<protein>
    <submittedName>
        <fullName evidence="4">Inactive transglutaminase family protein</fullName>
    </submittedName>
</protein>
<evidence type="ECO:0000256" key="1">
    <source>
        <dbReference type="SAM" id="Phobius"/>
    </source>
</evidence>
<dbReference type="InterPro" id="IPR025838">
    <property type="entry name" value="Transglut_i_TM"/>
</dbReference>
<sequence>MIASKTQVALVAGILLLFGLGLTAYKTTTLGFPLFPGEYREVWTIESKISFRPKDEPLTIELKLPQGLGGWTLIEEHFASSGFGFSVQELNDHRVARWTREGLDRPTTLYYKIQTYRATETSLPDAPPRRIRKPTLEPDQLAAMDRVVALLRERSSSIETFTELMIQEINRRTLDQDVAFLLGTYQADRATIMLDILAYADIPAQRVRGIALEDGRRRQTISSLIEVHNGTNWVLYHPTTAKPGLPRHFFVWERGDEAILTVVGGHSSSLEFALLSNNLPAKTVMGMEHRAQQYALVDFSIYALPVEQQGVFKTLLLVPVGALVVVFLRLFVGIRTSGTFMPVLIALAFIETTLLVGLALFIVLVSIGLWIRSWLSRLNLLLVARVSTVVIVVILLMAMFALVSYKLGIHQALTVTFFPTIIIAWTIERMSILWEEDGPHEVLIQGGGSLLVAVLAYLVMTTRIVEHLTFNFPELLVSLLAVIILIGRYTGYRLSELYRFRDLAKPK</sequence>
<feature type="transmembrane region" description="Helical" evidence="1">
    <location>
        <begin position="409"/>
        <end position="427"/>
    </location>
</feature>
<dbReference type="Proteomes" id="UP001564408">
    <property type="component" value="Unassembled WGS sequence"/>
</dbReference>